<dbReference type="eggNOG" id="COG2770">
    <property type="taxonomic scope" value="Bacteria"/>
</dbReference>
<comment type="caution">
    <text evidence="4">The sequence shown here is derived from an EMBL/GenBank/DDBJ whole genome shotgun (WGS) entry which is preliminary data.</text>
</comment>
<evidence type="ECO:0000256" key="1">
    <source>
        <dbReference type="SAM" id="Phobius"/>
    </source>
</evidence>
<evidence type="ECO:0000313" key="4">
    <source>
        <dbReference type="EMBL" id="EYF06513.1"/>
    </source>
</evidence>
<keyword evidence="1" id="KW-0472">Membrane</keyword>
<dbReference type="CDD" id="cd07302">
    <property type="entry name" value="CHD"/>
    <property type="match status" value="1"/>
</dbReference>
<evidence type="ECO:0000313" key="5">
    <source>
        <dbReference type="Proteomes" id="UP000019678"/>
    </source>
</evidence>
<feature type="domain" description="HAMP" evidence="3">
    <location>
        <begin position="308"/>
        <end position="369"/>
    </location>
</feature>
<dbReference type="GO" id="GO:0006171">
    <property type="term" value="P:cAMP biosynthetic process"/>
    <property type="evidence" value="ECO:0007669"/>
    <property type="project" value="TreeGrafter"/>
</dbReference>
<dbReference type="EMBL" id="ASRX01000016">
    <property type="protein sequence ID" value="EYF06513.1"/>
    <property type="molecule type" value="Genomic_DNA"/>
</dbReference>
<dbReference type="PROSITE" id="PS50125">
    <property type="entry name" value="GUANYLATE_CYCLASE_2"/>
    <property type="match status" value="1"/>
</dbReference>
<evidence type="ECO:0000259" key="3">
    <source>
        <dbReference type="PROSITE" id="PS50885"/>
    </source>
</evidence>
<dbReference type="InterPro" id="IPR050697">
    <property type="entry name" value="Adenylyl/Guanylyl_Cyclase_3/4"/>
</dbReference>
<dbReference type="SMART" id="SM00304">
    <property type="entry name" value="HAMP"/>
    <property type="match status" value="1"/>
</dbReference>
<proteinExistence type="predicted"/>
<sequence>MALRSSLRTKAAVLFMGITLLPVVVAVALLIEISRRPVQNAEEMLQSAVVAEVVGAAARLTRDVESDARVVAALFASAAEGATRDEDVMAQVRALLGTRTITEAVRLEVPSAGLQTVFRKAEATADPPKSTAELRRVADEEEAAFGLTGPGQGVVVVRVPSKAGGAAGYVVAGVPLALLGEDVREIAERRFGKQGVSLVVAGEERTAVAAVGAPGVEVGSDVSGLPMFGLLGPEVAWNKSVSAVSQHEIDGREVVGAIQIVPEFRWAVLVWRPRAEAFAALTDMQRGGLAVALAGALLAIVVGLVAGRQITRPILDLVARARLIGARQWRELGPAEGEPVPQVQARRDELGELATAIGKMAHDLEAGEAEISRQARLRGDLGRFMDRAIVEAIVRGEHPLSLGGQRTAVTVLFADVVGFTPLAESREAERIVGLLNELFSVLTEIVFRHGGTVDKFIGDCIMAVWGAPVGQEDHAARALAAAEDMMRFLEAANDDWKKRYDVEIRLGIGVNSGEAIAGNIGSDKRMEYTVIGDVVNVAARLESIAQPNQVLVAEATQVLAGDAFPLRYLGEQSLTGRKGATRVYALDPG</sequence>
<dbReference type="GO" id="GO:0016020">
    <property type="term" value="C:membrane"/>
    <property type="evidence" value="ECO:0007669"/>
    <property type="project" value="InterPro"/>
</dbReference>
<dbReference type="Gene3D" id="3.30.70.1230">
    <property type="entry name" value="Nucleotide cyclase"/>
    <property type="match status" value="1"/>
</dbReference>
<protein>
    <submittedName>
        <fullName evidence="4">Adenylate cyclase</fullName>
    </submittedName>
</protein>
<feature type="domain" description="Guanylate cyclase" evidence="2">
    <location>
        <begin position="410"/>
        <end position="542"/>
    </location>
</feature>
<dbReference type="Gene3D" id="6.10.340.10">
    <property type="match status" value="1"/>
</dbReference>
<dbReference type="eggNOG" id="COG2114">
    <property type="taxonomic scope" value="Bacteria"/>
</dbReference>
<dbReference type="Pfam" id="PF00211">
    <property type="entry name" value="Guanylate_cyc"/>
    <property type="match status" value="1"/>
</dbReference>
<dbReference type="PANTHER" id="PTHR43081">
    <property type="entry name" value="ADENYLATE CYCLASE, TERMINAL-DIFFERENTIATION SPECIFIC-RELATED"/>
    <property type="match status" value="1"/>
</dbReference>
<dbReference type="AlphaFoldDB" id="A0A017TB51"/>
<dbReference type="CDD" id="cd06225">
    <property type="entry name" value="HAMP"/>
    <property type="match status" value="1"/>
</dbReference>
<dbReference type="SUPFAM" id="SSF55073">
    <property type="entry name" value="Nucleotide cyclase"/>
    <property type="match status" value="1"/>
</dbReference>
<reference evidence="4 5" key="1">
    <citation type="submission" date="2013-05" db="EMBL/GenBank/DDBJ databases">
        <title>Genome assembly of Chondromyces apiculatus DSM 436.</title>
        <authorList>
            <person name="Sharma G."/>
            <person name="Khatri I."/>
            <person name="Kaur C."/>
            <person name="Mayilraj S."/>
            <person name="Subramanian S."/>
        </authorList>
    </citation>
    <scope>NUCLEOTIDE SEQUENCE [LARGE SCALE GENOMIC DNA]</scope>
    <source>
        <strain evidence="4 5">DSM 436</strain>
    </source>
</reference>
<dbReference type="GO" id="GO:0004016">
    <property type="term" value="F:adenylate cyclase activity"/>
    <property type="evidence" value="ECO:0007669"/>
    <property type="project" value="UniProtKB-ARBA"/>
</dbReference>
<keyword evidence="1" id="KW-1133">Transmembrane helix</keyword>
<keyword evidence="5" id="KW-1185">Reference proteome</keyword>
<dbReference type="RefSeq" id="WP_231511383.1">
    <property type="nucleotide sequence ID" value="NZ_ASRX01000016.1"/>
</dbReference>
<keyword evidence="1" id="KW-0812">Transmembrane</keyword>
<organism evidence="4 5">
    <name type="scientific">Chondromyces apiculatus DSM 436</name>
    <dbReference type="NCBI Taxonomy" id="1192034"/>
    <lineage>
        <taxon>Bacteria</taxon>
        <taxon>Pseudomonadati</taxon>
        <taxon>Myxococcota</taxon>
        <taxon>Polyangia</taxon>
        <taxon>Polyangiales</taxon>
        <taxon>Polyangiaceae</taxon>
        <taxon>Chondromyces</taxon>
    </lineage>
</organism>
<accession>A0A017TB51</accession>
<gene>
    <name evidence="4" type="ORF">CAP_2043</name>
</gene>
<dbReference type="GO" id="GO:0035556">
    <property type="term" value="P:intracellular signal transduction"/>
    <property type="evidence" value="ECO:0007669"/>
    <property type="project" value="InterPro"/>
</dbReference>
<dbReference type="InterPro" id="IPR003660">
    <property type="entry name" value="HAMP_dom"/>
</dbReference>
<name>A0A017TB51_9BACT</name>
<evidence type="ECO:0000259" key="2">
    <source>
        <dbReference type="PROSITE" id="PS50125"/>
    </source>
</evidence>
<feature type="transmembrane region" description="Helical" evidence="1">
    <location>
        <begin position="12"/>
        <end position="31"/>
    </location>
</feature>
<dbReference type="InterPro" id="IPR001054">
    <property type="entry name" value="A/G_cyclase"/>
</dbReference>
<dbReference type="PROSITE" id="PS50885">
    <property type="entry name" value="HAMP"/>
    <property type="match status" value="1"/>
</dbReference>
<dbReference type="PANTHER" id="PTHR43081:SF1">
    <property type="entry name" value="ADENYLATE CYCLASE, TERMINAL-DIFFERENTIATION SPECIFIC"/>
    <property type="match status" value="1"/>
</dbReference>
<dbReference type="InterPro" id="IPR029787">
    <property type="entry name" value="Nucleotide_cyclase"/>
</dbReference>
<dbReference type="STRING" id="1192034.CAP_2043"/>
<dbReference type="SMART" id="SM00044">
    <property type="entry name" value="CYCc"/>
    <property type="match status" value="1"/>
</dbReference>
<dbReference type="Pfam" id="PF00672">
    <property type="entry name" value="HAMP"/>
    <property type="match status" value="1"/>
</dbReference>
<dbReference type="Proteomes" id="UP000019678">
    <property type="component" value="Unassembled WGS sequence"/>
</dbReference>